<dbReference type="InterPro" id="IPR011598">
    <property type="entry name" value="bHLH_dom"/>
</dbReference>
<feature type="region of interest" description="Disordered" evidence="1">
    <location>
        <begin position="77"/>
        <end position="121"/>
    </location>
</feature>
<organism evidence="3 4">
    <name type="scientific">Bagarius yarrelli</name>
    <name type="common">Goonch</name>
    <name type="synonym">Bagrus yarrelli</name>
    <dbReference type="NCBI Taxonomy" id="175774"/>
    <lineage>
        <taxon>Eukaryota</taxon>
        <taxon>Metazoa</taxon>
        <taxon>Chordata</taxon>
        <taxon>Craniata</taxon>
        <taxon>Vertebrata</taxon>
        <taxon>Euteleostomi</taxon>
        <taxon>Actinopterygii</taxon>
        <taxon>Neopterygii</taxon>
        <taxon>Teleostei</taxon>
        <taxon>Ostariophysi</taxon>
        <taxon>Siluriformes</taxon>
        <taxon>Sisoridae</taxon>
        <taxon>Sisorinae</taxon>
        <taxon>Bagarius</taxon>
    </lineage>
</organism>
<gene>
    <name evidence="3" type="ORF">Baya_4617</name>
</gene>
<dbReference type="Pfam" id="PF23171">
    <property type="entry name" value="bHLH_HIF1A"/>
    <property type="match status" value="1"/>
</dbReference>
<comment type="caution">
    <text evidence="3">The sequence shown here is derived from an EMBL/GenBank/DDBJ whole genome shotgun (WGS) entry which is preliminary data.</text>
</comment>
<keyword evidence="4" id="KW-1185">Reference proteome</keyword>
<dbReference type="GO" id="GO:0046983">
    <property type="term" value="F:protein dimerization activity"/>
    <property type="evidence" value="ECO:0007669"/>
    <property type="project" value="InterPro"/>
</dbReference>
<evidence type="ECO:0000256" key="1">
    <source>
        <dbReference type="SAM" id="MobiDB-lite"/>
    </source>
</evidence>
<accession>A0A556TRC1</accession>
<sequence length="121" mass="13657">MRHYSFFIFALLSNPTGQWANAGFLPRALSASPARALSKLCPCHLRASQSSDRDAQLTDLLRTHAFCSVYQEHFERRKENSREPQLAQTRKETEGSMTARQLPLPHRISSHLDKASSIGGY</sequence>
<dbReference type="EMBL" id="VCAZ01000012">
    <property type="protein sequence ID" value="TSK42149.1"/>
    <property type="molecule type" value="Genomic_DNA"/>
</dbReference>
<dbReference type="OrthoDB" id="6021714at2759"/>
<proteinExistence type="predicted"/>
<reference evidence="3 4" key="1">
    <citation type="journal article" date="2019" name="Genome Biol. Evol.">
        <title>Whole-Genome Sequencing of the Giant Devil Catfish, Bagarius yarrelli.</title>
        <authorList>
            <person name="Jiang W."/>
            <person name="Lv Y."/>
            <person name="Cheng L."/>
            <person name="Yang K."/>
            <person name="Chao B."/>
            <person name="Wang X."/>
            <person name="Li Y."/>
            <person name="Pan X."/>
            <person name="You X."/>
            <person name="Zhang Y."/>
            <person name="Yang J."/>
            <person name="Li J."/>
            <person name="Zhang X."/>
            <person name="Liu S."/>
            <person name="Sun C."/>
            <person name="Yang J."/>
            <person name="Shi Q."/>
        </authorList>
    </citation>
    <scope>NUCLEOTIDE SEQUENCE [LARGE SCALE GENOMIC DNA]</scope>
    <source>
        <strain evidence="3">JWS20170419001</strain>
        <tissue evidence="3">Muscle</tissue>
    </source>
</reference>
<dbReference type="Proteomes" id="UP000319801">
    <property type="component" value="Unassembled WGS sequence"/>
</dbReference>
<name>A0A556TRC1_BAGYA</name>
<evidence type="ECO:0000313" key="3">
    <source>
        <dbReference type="EMBL" id="TSK42149.1"/>
    </source>
</evidence>
<evidence type="ECO:0000313" key="4">
    <source>
        <dbReference type="Proteomes" id="UP000319801"/>
    </source>
</evidence>
<protein>
    <recommendedName>
        <fullName evidence="2">BHLH domain-containing protein</fullName>
    </recommendedName>
</protein>
<feature type="domain" description="BHLH" evidence="2">
    <location>
        <begin position="75"/>
        <end position="116"/>
    </location>
</feature>
<evidence type="ECO:0000259" key="2">
    <source>
        <dbReference type="Pfam" id="PF23171"/>
    </source>
</evidence>
<dbReference type="AlphaFoldDB" id="A0A556TRC1"/>